<dbReference type="InterPro" id="IPR006990">
    <property type="entry name" value="Tweety"/>
</dbReference>
<dbReference type="RefSeq" id="XP_004258103.1">
    <property type="nucleotide sequence ID" value="XM_004258055.1"/>
</dbReference>
<evidence type="ECO:0000256" key="8">
    <source>
        <dbReference type="ARBA" id="ARBA00023136"/>
    </source>
</evidence>
<gene>
    <name evidence="15" type="ORF">EIN_153690</name>
</gene>
<evidence type="ECO:0000256" key="11">
    <source>
        <dbReference type="ARBA" id="ARBA00023214"/>
    </source>
</evidence>
<protein>
    <submittedName>
        <fullName evidence="15">Uncharacterized protein</fullName>
    </submittedName>
</protein>
<comment type="similarity">
    <text evidence="2">Belongs to the tweety family.</text>
</comment>
<keyword evidence="3" id="KW-0813">Transport</keyword>
<proteinExistence type="inferred from homology"/>
<evidence type="ECO:0000256" key="14">
    <source>
        <dbReference type="SAM" id="SignalP"/>
    </source>
</evidence>
<feature type="transmembrane region" description="Helical" evidence="13">
    <location>
        <begin position="290"/>
        <end position="312"/>
    </location>
</feature>
<keyword evidence="6 13" id="KW-1133">Transmembrane helix</keyword>
<keyword evidence="14" id="KW-0732">Signal</keyword>
<sequence>MLSLLTLLLLTYGVLSQSTEENNTSSSFTNDTNVEEYVPPPFTPNEKDSIPRNRAKHPVLFTGKTPKGFLNFCESPDGFNLTRDITKDCFYKPYVESVALPSLFMLVVIIVLTLVIYVLSCARCCFGPCCVAKHGCICPKDEKSYGNMQWCSFIVINVVVFTLLVPFIVLGIFGNSKTTVAFKSFGNTLFDTYDQIKNIFDQTTEAFVSIDLEPLKQTVPNLDTSIFDQTKEALNSLNKQVRTIDGTVNLGRKYISSVYIAREALVDVILLLPIICIVLYFIGAICKCHFLTIPMFPTAIVFAVLSMILVAIEYPMVTVTSDVCTYMIDEMSPEKQTGSSQLEQVFQIVRNCQNSTLQNMTDSFETVQKDIIKTALDFYGQICTDEIVNTGDFVKYDEKFTCTGVTNNNTACVAGLNQTIEATTNPMYCPRDPQVDSFDGILKLMDSIFIKNFMYYFIDGSKTDQSALLQPVRCEFPAWQNSTEAIDKKYIITPIACKYPSNITINNCDTECPENFKNYSTNIKNLKSVADSLVSIINLINQEVLPLIKCPSINRLLTNLKEATCYELISVEPPLMIGLLGYSAVLLLIFVVGLLSIKRFKKSNYDYVDDNPKYFSENEMLEVHG</sequence>
<dbReference type="GO" id="GO:0005886">
    <property type="term" value="C:plasma membrane"/>
    <property type="evidence" value="ECO:0007669"/>
    <property type="project" value="UniProtKB-SubCell"/>
</dbReference>
<keyword evidence="12" id="KW-0407">Ion channel</keyword>
<evidence type="ECO:0000256" key="4">
    <source>
        <dbReference type="ARBA" id="ARBA00022475"/>
    </source>
</evidence>
<keyword evidence="7" id="KW-0406">Ion transport</keyword>
<dbReference type="Proteomes" id="UP000014680">
    <property type="component" value="Unassembled WGS sequence"/>
</dbReference>
<keyword evidence="11" id="KW-0868">Chloride</keyword>
<keyword evidence="8 13" id="KW-0472">Membrane</keyword>
<evidence type="ECO:0000256" key="1">
    <source>
        <dbReference type="ARBA" id="ARBA00004651"/>
    </source>
</evidence>
<name>A0A0A1U905_ENTIV</name>
<evidence type="ECO:0000256" key="5">
    <source>
        <dbReference type="ARBA" id="ARBA00022692"/>
    </source>
</evidence>
<dbReference type="GO" id="GO:0072320">
    <property type="term" value="F:volume-sensitive chloride channel activity"/>
    <property type="evidence" value="ECO:0007669"/>
    <property type="project" value="TreeGrafter"/>
</dbReference>
<accession>A0A0A1U905</accession>
<dbReference type="EMBL" id="KB206474">
    <property type="protein sequence ID" value="ELP91332.1"/>
    <property type="molecule type" value="Genomic_DNA"/>
</dbReference>
<dbReference type="GeneID" id="14890223"/>
<feature type="transmembrane region" description="Helical" evidence="13">
    <location>
        <begin position="98"/>
        <end position="119"/>
    </location>
</feature>
<dbReference type="KEGG" id="eiv:EIN_153690"/>
<feature type="signal peptide" evidence="14">
    <location>
        <begin position="1"/>
        <end position="16"/>
    </location>
</feature>
<keyword evidence="10" id="KW-0325">Glycoprotein</keyword>
<evidence type="ECO:0000256" key="7">
    <source>
        <dbReference type="ARBA" id="ARBA00023065"/>
    </source>
</evidence>
<keyword evidence="4" id="KW-1003">Cell membrane</keyword>
<evidence type="ECO:0000256" key="3">
    <source>
        <dbReference type="ARBA" id="ARBA00022448"/>
    </source>
</evidence>
<evidence type="ECO:0000256" key="12">
    <source>
        <dbReference type="ARBA" id="ARBA00023303"/>
    </source>
</evidence>
<evidence type="ECO:0000256" key="10">
    <source>
        <dbReference type="ARBA" id="ARBA00023180"/>
    </source>
</evidence>
<evidence type="ECO:0000313" key="15">
    <source>
        <dbReference type="EMBL" id="ELP91332.1"/>
    </source>
</evidence>
<dbReference type="PANTHER" id="PTHR12424:SF8">
    <property type="entry name" value="PROTEIN TWEETY"/>
    <property type="match status" value="1"/>
</dbReference>
<keyword evidence="9" id="KW-0869">Chloride channel</keyword>
<evidence type="ECO:0000256" key="2">
    <source>
        <dbReference type="ARBA" id="ARBA00009849"/>
    </source>
</evidence>
<comment type="subcellular location">
    <subcellularLocation>
        <location evidence="1">Cell membrane</location>
        <topology evidence="1">Multi-pass membrane protein</topology>
    </subcellularLocation>
</comment>
<feature type="transmembrane region" description="Helical" evidence="13">
    <location>
        <begin position="575"/>
        <end position="597"/>
    </location>
</feature>
<feature type="chain" id="PRO_5001980327" evidence="14">
    <location>
        <begin position="17"/>
        <end position="625"/>
    </location>
</feature>
<dbReference type="VEuPathDB" id="AmoebaDB:EIN_153690"/>
<evidence type="ECO:0000256" key="9">
    <source>
        <dbReference type="ARBA" id="ARBA00023173"/>
    </source>
</evidence>
<evidence type="ECO:0000256" key="13">
    <source>
        <dbReference type="SAM" id="Phobius"/>
    </source>
</evidence>
<dbReference type="PANTHER" id="PTHR12424">
    <property type="entry name" value="TWEETY-RELATED"/>
    <property type="match status" value="1"/>
</dbReference>
<dbReference type="AlphaFoldDB" id="A0A0A1U905"/>
<reference evidence="15 16" key="1">
    <citation type="submission" date="2012-10" db="EMBL/GenBank/DDBJ databases">
        <authorList>
            <person name="Zafar N."/>
            <person name="Inman J."/>
            <person name="Hall N."/>
            <person name="Lorenzi H."/>
            <person name="Caler E."/>
        </authorList>
    </citation>
    <scope>NUCLEOTIDE SEQUENCE [LARGE SCALE GENOMIC DNA]</scope>
    <source>
        <strain evidence="15 16">IP1</strain>
    </source>
</reference>
<organism evidence="15 16">
    <name type="scientific">Entamoeba invadens IP1</name>
    <dbReference type="NCBI Taxonomy" id="370355"/>
    <lineage>
        <taxon>Eukaryota</taxon>
        <taxon>Amoebozoa</taxon>
        <taxon>Evosea</taxon>
        <taxon>Archamoebae</taxon>
        <taxon>Mastigamoebida</taxon>
        <taxon>Entamoebidae</taxon>
        <taxon>Entamoeba</taxon>
    </lineage>
</organism>
<keyword evidence="16" id="KW-1185">Reference proteome</keyword>
<evidence type="ECO:0000256" key="6">
    <source>
        <dbReference type="ARBA" id="ARBA00022989"/>
    </source>
</evidence>
<feature type="transmembrane region" description="Helical" evidence="13">
    <location>
        <begin position="150"/>
        <end position="173"/>
    </location>
</feature>
<dbReference type="GO" id="GO:0005229">
    <property type="term" value="F:intracellularly calcium-gated chloride channel activity"/>
    <property type="evidence" value="ECO:0007669"/>
    <property type="project" value="TreeGrafter"/>
</dbReference>
<dbReference type="OrthoDB" id="28248at2759"/>
<feature type="transmembrane region" description="Helical" evidence="13">
    <location>
        <begin position="264"/>
        <end position="283"/>
    </location>
</feature>
<keyword evidence="5 13" id="KW-0812">Transmembrane</keyword>
<dbReference type="GO" id="GO:0034707">
    <property type="term" value="C:chloride channel complex"/>
    <property type="evidence" value="ECO:0007669"/>
    <property type="project" value="UniProtKB-KW"/>
</dbReference>
<evidence type="ECO:0000313" key="16">
    <source>
        <dbReference type="Proteomes" id="UP000014680"/>
    </source>
</evidence>